<dbReference type="Proteomes" id="UP001140272">
    <property type="component" value="Unassembled WGS sequence"/>
</dbReference>
<evidence type="ECO:0000313" key="2">
    <source>
        <dbReference type="EMBL" id="ULP34713.1"/>
    </source>
</evidence>
<name>A0A9X3BNI2_9MYCO</name>
<accession>A0A9X3BNI2</accession>
<dbReference type="RefSeq" id="WP_239735251.1">
    <property type="nucleotide sequence ID" value="NZ_CP092427.2"/>
</dbReference>
<protein>
    <submittedName>
        <fullName evidence="1">Uncharacterized protein</fullName>
    </submittedName>
</protein>
<sequence length="64" mass="6742">MESFAEPVIEGANPREIGRMDAAHPGLAGARSAGAFRIVYKSAADLWASSSFTDVVVYRSEPAG</sequence>
<reference evidence="1" key="2">
    <citation type="journal article" date="2022" name="BMC Genomics">
        <title>Comparative genome analysis of mycobacteria focusing on tRNA and non-coding RNA.</title>
        <authorList>
            <person name="Behra P.R.K."/>
            <person name="Pettersson B.M.F."/>
            <person name="Ramesh M."/>
            <person name="Das S."/>
            <person name="Dasgupta S."/>
            <person name="Kirsebom L.A."/>
        </authorList>
    </citation>
    <scope>NUCLEOTIDE SEQUENCE</scope>
    <source>
        <strain evidence="1">DSM 45406</strain>
    </source>
</reference>
<dbReference type="EMBL" id="JACKRN010000287">
    <property type="protein sequence ID" value="MCV7070437.1"/>
    <property type="molecule type" value="Genomic_DNA"/>
</dbReference>
<reference evidence="2" key="3">
    <citation type="submission" date="2022-08" db="EMBL/GenBank/DDBJ databases">
        <title>Whole genome sequencing of non-tuberculosis mycobacteria type-strains.</title>
        <authorList>
            <person name="Igarashi Y."/>
            <person name="Osugi A."/>
            <person name="Mitarai S."/>
        </authorList>
    </citation>
    <scope>NUCLEOTIDE SEQUENCE</scope>
    <source>
        <strain evidence="2">JCM 16372</strain>
    </source>
</reference>
<dbReference type="AlphaFoldDB" id="A0A9X3BNI2"/>
<dbReference type="Proteomes" id="UP001055159">
    <property type="component" value="Chromosome"/>
</dbReference>
<evidence type="ECO:0000313" key="4">
    <source>
        <dbReference type="Proteomes" id="UP001140272"/>
    </source>
</evidence>
<organism evidence="1 4">
    <name type="scientific">Mycolicibacterium rufum</name>
    <dbReference type="NCBI Taxonomy" id="318424"/>
    <lineage>
        <taxon>Bacteria</taxon>
        <taxon>Bacillati</taxon>
        <taxon>Actinomycetota</taxon>
        <taxon>Actinomycetes</taxon>
        <taxon>Mycobacteriales</taxon>
        <taxon>Mycobacteriaceae</taxon>
        <taxon>Mycolicibacterium</taxon>
    </lineage>
</organism>
<keyword evidence="3" id="KW-1185">Reference proteome</keyword>
<gene>
    <name evidence="1" type="ORF">H7H73_08120</name>
    <name evidence="2" type="ORF">MJO55_15350</name>
</gene>
<reference evidence="1" key="1">
    <citation type="submission" date="2020-07" db="EMBL/GenBank/DDBJ databases">
        <authorList>
            <person name="Pettersson B.M.F."/>
            <person name="Behra P.R.K."/>
            <person name="Ramesh M."/>
            <person name="Das S."/>
            <person name="Dasgupta S."/>
            <person name="Kirsebom L.A."/>
        </authorList>
    </citation>
    <scope>NUCLEOTIDE SEQUENCE</scope>
    <source>
        <strain evidence="1">DSM 45406</strain>
    </source>
</reference>
<dbReference type="EMBL" id="CP092427">
    <property type="protein sequence ID" value="ULP34713.1"/>
    <property type="molecule type" value="Genomic_DNA"/>
</dbReference>
<proteinExistence type="predicted"/>
<evidence type="ECO:0000313" key="3">
    <source>
        <dbReference type="Proteomes" id="UP001055159"/>
    </source>
</evidence>
<evidence type="ECO:0000313" key="1">
    <source>
        <dbReference type="EMBL" id="MCV7070437.1"/>
    </source>
</evidence>